<name>A0A917A6Q0_9RHOB</name>
<accession>A0A917A6Q0</accession>
<feature type="compositionally biased region" description="Low complexity" evidence="1">
    <location>
        <begin position="16"/>
        <end position="31"/>
    </location>
</feature>
<proteinExistence type="predicted"/>
<dbReference type="RefSeq" id="WP_188477525.1">
    <property type="nucleotide sequence ID" value="NZ_BMFJ01000001.1"/>
</dbReference>
<comment type="caution">
    <text evidence="2">The sequence shown here is derived from an EMBL/GenBank/DDBJ whole genome shotgun (WGS) entry which is preliminary data.</text>
</comment>
<feature type="region of interest" description="Disordered" evidence="1">
    <location>
        <begin position="1"/>
        <end position="41"/>
    </location>
</feature>
<evidence type="ECO:0000256" key="1">
    <source>
        <dbReference type="SAM" id="MobiDB-lite"/>
    </source>
</evidence>
<protein>
    <submittedName>
        <fullName evidence="2">Uncharacterized protein</fullName>
    </submittedName>
</protein>
<evidence type="ECO:0000313" key="3">
    <source>
        <dbReference type="Proteomes" id="UP000612855"/>
    </source>
</evidence>
<keyword evidence="3" id="KW-1185">Reference proteome</keyword>
<dbReference type="Proteomes" id="UP000612855">
    <property type="component" value="Unassembled WGS sequence"/>
</dbReference>
<sequence>MLGFTRPARKTNRPDAVPAATAAAAPRGTPTQVPVQQETRQDRGRNVYFSKGQYLARQDRWDTLARLIAETDRNRAATLSGVSMAALLADGARSDAVRHARGEIADGAEGVPSGILALEDIAGDHADHWGVALVVARAQIDCAWAYEGQVDPFALPDRPSEAFITRFAAAADLIAAAETRAPDSAEIAAIRCDLLAADPAGHAKVEALHAASISSDPANPGRLRAYGVHLLPRWFGTLDQLDLASRCLSADLRDHWGDGAYTWMWFDALRLDPAAAEYLEPGRFIAGMHAILAKRPDPHLANLMCAYAEGMAPDTAPDDLSDSAMRTRALIHDALPDLAERHLTELHPQVWARADALPGASHPGPLSLGRIQAATAQAKAAVETALTARVRAAGTEVRAAG</sequence>
<organism evidence="2 3">
    <name type="scientific">Primorskyibacter flagellatus</name>
    <dbReference type="NCBI Taxonomy" id="1387277"/>
    <lineage>
        <taxon>Bacteria</taxon>
        <taxon>Pseudomonadati</taxon>
        <taxon>Pseudomonadota</taxon>
        <taxon>Alphaproteobacteria</taxon>
        <taxon>Rhodobacterales</taxon>
        <taxon>Roseobacteraceae</taxon>
        <taxon>Primorskyibacter</taxon>
    </lineage>
</organism>
<evidence type="ECO:0000313" key="2">
    <source>
        <dbReference type="EMBL" id="GGE31825.1"/>
    </source>
</evidence>
<gene>
    <name evidence="2" type="ORF">GCM10011360_19700</name>
</gene>
<dbReference type="EMBL" id="BMFJ01000001">
    <property type="protein sequence ID" value="GGE31825.1"/>
    <property type="molecule type" value="Genomic_DNA"/>
</dbReference>
<dbReference type="AlphaFoldDB" id="A0A917A6Q0"/>
<reference evidence="3" key="1">
    <citation type="journal article" date="2019" name="Int. J. Syst. Evol. Microbiol.">
        <title>The Global Catalogue of Microorganisms (GCM) 10K type strain sequencing project: providing services to taxonomists for standard genome sequencing and annotation.</title>
        <authorList>
            <consortium name="The Broad Institute Genomics Platform"/>
            <consortium name="The Broad Institute Genome Sequencing Center for Infectious Disease"/>
            <person name="Wu L."/>
            <person name="Ma J."/>
        </authorList>
    </citation>
    <scope>NUCLEOTIDE SEQUENCE [LARGE SCALE GENOMIC DNA]</scope>
    <source>
        <strain evidence="3">CGMCC 1.12664</strain>
    </source>
</reference>